<name>A0ABT8N276_9BACL</name>
<comment type="similarity">
    <text evidence="6">Belongs to the glucose-6-phosphate dehydrogenase family.</text>
</comment>
<feature type="binding site" evidence="6">
    <location>
        <position position="41"/>
    </location>
    <ligand>
        <name>NADP(+)</name>
        <dbReference type="ChEBI" id="CHEBI:58349"/>
    </ligand>
</feature>
<protein>
    <recommendedName>
        <fullName evidence="6">Glucose-6-phosphate 1-dehydrogenase</fullName>
        <shortName evidence="6">G6PD</shortName>
        <ecNumber evidence="6">1.1.1.49</ecNumber>
    </recommendedName>
</protein>
<sequence>MTLVLFGATGDLAQRKLFPALYNLYLDGKLPSAISIIGLGRTNYSDRVFQMNVHASLQEFSRRDVQPENVEEFISKFRYCVLDVFNEESYQGLLNLIQMREQELGIAENRMFYLSVAPDLVEIITSNLQSSKISDTKGWKRLIVEKPFGTDLKTARELNEKLSKVFNEEEIYRIDHYLGKPMVQNLETLKFANPILELLWNHDQIANVQITASETVGIEKRAGYYDQAGAIRDMAQNHLLQLLMMTALDIPENLTAQEVEQEKREVVEALRPISKEEASKHIIRGQYAAGEVLGESVIGYQDEPGVVPASKNDTYFAARLYIENPSWENIPFYIRTGKRLEQKSTRIVIEFKNKWKGNPAFEDEGITPNLLIFEINPNESVSLLVNLKNPSTERYEPTNITFSVNSNIQPESYELLLSDAIEGDKTFFAHWKEVELSWQWIQPILEAFQEDALPLYPYPAGSKGPEAADRLLQEDGFNWW</sequence>
<keyword evidence="3 6" id="KW-0521">NADP</keyword>
<reference evidence="9 10" key="1">
    <citation type="submission" date="2023-06" db="EMBL/GenBank/DDBJ databases">
        <title>Novel species in genus Planococcus.</title>
        <authorList>
            <person name="Ning S."/>
        </authorList>
    </citation>
    <scope>NUCLEOTIDE SEQUENCE [LARGE SCALE GENOMIC DNA]</scope>
    <source>
        <strain evidence="9 10">N028</strain>
    </source>
</reference>
<dbReference type="SUPFAM" id="SSF51735">
    <property type="entry name" value="NAD(P)-binding Rossmann-fold domains"/>
    <property type="match status" value="1"/>
</dbReference>
<evidence type="ECO:0000256" key="5">
    <source>
        <dbReference type="ARBA" id="ARBA00023277"/>
    </source>
</evidence>
<dbReference type="Pfam" id="PF02781">
    <property type="entry name" value="G6PD_C"/>
    <property type="match status" value="1"/>
</dbReference>
<organism evidence="9 10">
    <name type="scientific">Planococcus shixiaomingii</name>
    <dbReference type="NCBI Taxonomy" id="3058393"/>
    <lineage>
        <taxon>Bacteria</taxon>
        <taxon>Bacillati</taxon>
        <taxon>Bacillota</taxon>
        <taxon>Bacilli</taxon>
        <taxon>Bacillales</taxon>
        <taxon>Caryophanaceae</taxon>
        <taxon>Planococcus</taxon>
    </lineage>
</organism>
<dbReference type="InterPro" id="IPR022674">
    <property type="entry name" value="G6P_DH_NAD-bd"/>
</dbReference>
<dbReference type="PANTHER" id="PTHR23429">
    <property type="entry name" value="GLUCOSE-6-PHOSPHATE 1-DEHYDROGENASE G6PD"/>
    <property type="match status" value="1"/>
</dbReference>
<dbReference type="RefSeq" id="WP_300988754.1">
    <property type="nucleotide sequence ID" value="NZ_CP129236.1"/>
</dbReference>
<dbReference type="InterPro" id="IPR022675">
    <property type="entry name" value="G6P_DH_C"/>
</dbReference>
<comment type="catalytic activity">
    <reaction evidence="6">
        <text>D-glucose 6-phosphate + NADP(+) = 6-phospho-D-glucono-1,5-lactone + NADPH + H(+)</text>
        <dbReference type="Rhea" id="RHEA:15841"/>
        <dbReference type="ChEBI" id="CHEBI:15378"/>
        <dbReference type="ChEBI" id="CHEBI:57783"/>
        <dbReference type="ChEBI" id="CHEBI:57955"/>
        <dbReference type="ChEBI" id="CHEBI:58349"/>
        <dbReference type="ChEBI" id="CHEBI:61548"/>
        <dbReference type="EC" id="1.1.1.49"/>
    </reaction>
</comment>
<evidence type="ECO:0000313" key="10">
    <source>
        <dbReference type="Proteomes" id="UP001172055"/>
    </source>
</evidence>
<keyword evidence="2 6" id="KW-0313">Glucose metabolism</keyword>
<dbReference type="NCBIfam" id="TIGR00871">
    <property type="entry name" value="zwf"/>
    <property type="match status" value="1"/>
</dbReference>
<comment type="pathway">
    <text evidence="1 6">Carbohydrate degradation; pentose phosphate pathway; D-ribulose 5-phosphate from D-glucose 6-phosphate (oxidative stage): step 1/3.</text>
</comment>
<dbReference type="PRINTS" id="PR00079">
    <property type="entry name" value="G6PDHDRGNASE"/>
</dbReference>
<feature type="binding site" evidence="6">
    <location>
        <position position="180"/>
    </location>
    <ligand>
        <name>substrate</name>
    </ligand>
</feature>
<dbReference type="InterPro" id="IPR036291">
    <property type="entry name" value="NAD(P)-bd_dom_sf"/>
</dbReference>
<dbReference type="PANTHER" id="PTHR23429:SF0">
    <property type="entry name" value="GLUCOSE-6-PHOSPHATE 1-DEHYDROGENASE"/>
    <property type="match status" value="1"/>
</dbReference>
<evidence type="ECO:0000256" key="3">
    <source>
        <dbReference type="ARBA" id="ARBA00022857"/>
    </source>
</evidence>
<feature type="domain" description="Glucose-6-phosphate dehydrogenase C-terminal" evidence="8">
    <location>
        <begin position="188"/>
        <end position="480"/>
    </location>
</feature>
<feature type="binding site" evidence="6">
    <location>
        <position position="233"/>
    </location>
    <ligand>
        <name>substrate</name>
    </ligand>
</feature>
<dbReference type="EC" id="1.1.1.49" evidence="6"/>
<dbReference type="PIRSF" id="PIRSF000110">
    <property type="entry name" value="G6PD"/>
    <property type="match status" value="1"/>
</dbReference>
<dbReference type="InterPro" id="IPR001282">
    <property type="entry name" value="G6P_DH"/>
</dbReference>
<feature type="binding site" evidence="6">
    <location>
        <position position="146"/>
    </location>
    <ligand>
        <name>NADP(+)</name>
        <dbReference type="ChEBI" id="CHEBI:58349"/>
    </ligand>
</feature>
<accession>A0ABT8N276</accession>
<dbReference type="Gene3D" id="3.30.360.10">
    <property type="entry name" value="Dihydrodipicolinate Reductase, domain 2"/>
    <property type="match status" value="1"/>
</dbReference>
<evidence type="ECO:0000313" key="9">
    <source>
        <dbReference type="EMBL" id="MDN7241983.1"/>
    </source>
</evidence>
<comment type="function">
    <text evidence="6">Catalyzes the oxidation of glucose 6-phosphate to 6-phosphogluconolactone.</text>
</comment>
<keyword evidence="10" id="KW-1185">Reference proteome</keyword>
<dbReference type="Gene3D" id="3.40.50.720">
    <property type="entry name" value="NAD(P)-binding Rossmann-like Domain"/>
    <property type="match status" value="1"/>
</dbReference>
<gene>
    <name evidence="6 9" type="primary">zwf</name>
    <name evidence="9" type="ORF">QWY14_09250</name>
</gene>
<feature type="binding site" evidence="6">
    <location>
        <begin position="83"/>
        <end position="84"/>
    </location>
    <ligand>
        <name>NADP(+)</name>
        <dbReference type="ChEBI" id="CHEBI:58349"/>
    </ligand>
</feature>
<evidence type="ECO:0000256" key="1">
    <source>
        <dbReference type="ARBA" id="ARBA00004937"/>
    </source>
</evidence>
<evidence type="ECO:0000256" key="4">
    <source>
        <dbReference type="ARBA" id="ARBA00023002"/>
    </source>
</evidence>
<comment type="caution">
    <text evidence="6">Lacks conserved residue(s) required for the propagation of feature annotation.</text>
</comment>
<dbReference type="EMBL" id="JAUJWV010000001">
    <property type="protein sequence ID" value="MDN7241983.1"/>
    <property type="molecule type" value="Genomic_DNA"/>
</dbReference>
<evidence type="ECO:0000256" key="2">
    <source>
        <dbReference type="ARBA" id="ARBA00022526"/>
    </source>
</evidence>
<feature type="binding site" evidence="6">
    <location>
        <position position="176"/>
    </location>
    <ligand>
        <name>substrate</name>
    </ligand>
</feature>
<feature type="binding site" evidence="6">
    <location>
        <position position="214"/>
    </location>
    <ligand>
        <name>substrate</name>
    </ligand>
</feature>
<evidence type="ECO:0000259" key="8">
    <source>
        <dbReference type="Pfam" id="PF02781"/>
    </source>
</evidence>
<feature type="binding site" evidence="6">
    <location>
        <position position="338"/>
    </location>
    <ligand>
        <name>substrate</name>
    </ligand>
</feature>
<dbReference type="Proteomes" id="UP001172055">
    <property type="component" value="Unassembled WGS sequence"/>
</dbReference>
<dbReference type="HAMAP" id="MF_00966">
    <property type="entry name" value="G6PD"/>
    <property type="match status" value="1"/>
</dbReference>
<proteinExistence type="inferred from homology"/>
<dbReference type="SUPFAM" id="SSF55347">
    <property type="entry name" value="Glyceraldehyde-3-phosphate dehydrogenase-like, C-terminal domain"/>
    <property type="match status" value="1"/>
</dbReference>
<feature type="domain" description="Glucose-6-phosphate dehydrogenase NAD-binding" evidence="7">
    <location>
        <begin position="4"/>
        <end position="185"/>
    </location>
</feature>
<evidence type="ECO:0000256" key="6">
    <source>
        <dbReference type="HAMAP-Rule" id="MF_00966"/>
    </source>
</evidence>
<dbReference type="Pfam" id="PF00479">
    <property type="entry name" value="G6PD_N"/>
    <property type="match status" value="1"/>
</dbReference>
<keyword evidence="4 6" id="KW-0560">Oxidoreductase</keyword>
<evidence type="ECO:0000259" key="7">
    <source>
        <dbReference type="Pfam" id="PF00479"/>
    </source>
</evidence>
<feature type="binding site" evidence="6">
    <location>
        <position position="343"/>
    </location>
    <ligand>
        <name>substrate</name>
    </ligand>
</feature>
<comment type="caution">
    <text evidence="9">The sequence shown here is derived from an EMBL/GenBank/DDBJ whole genome shotgun (WGS) entry which is preliminary data.</text>
</comment>
<feature type="active site" description="Proton acceptor" evidence="6">
    <location>
        <position position="238"/>
    </location>
</feature>
<keyword evidence="5 6" id="KW-0119">Carbohydrate metabolism</keyword>